<proteinExistence type="predicted"/>
<keyword evidence="2" id="KW-0614">Plasmid</keyword>
<dbReference type="InterPro" id="IPR015354">
    <property type="entry name" value="DNA_partition_ParG"/>
</dbReference>
<dbReference type="EMBL" id="CP143427">
    <property type="protein sequence ID" value="WVX51714.1"/>
    <property type="molecule type" value="Genomic_DNA"/>
</dbReference>
<dbReference type="Pfam" id="PF09274">
    <property type="entry name" value="ParG"/>
    <property type="match status" value="1"/>
</dbReference>
<evidence type="ECO:0000256" key="1">
    <source>
        <dbReference type="SAM" id="MobiDB-lite"/>
    </source>
</evidence>
<geneLocation type="plasmid" evidence="2 3">
    <name>pROLI24</name>
</geneLocation>
<name>A0ABZ2C477_9RHOB</name>
<organism evidence="2 3">
    <name type="scientific">Roseobacter fucihabitans</name>
    <dbReference type="NCBI Taxonomy" id="1537242"/>
    <lineage>
        <taxon>Bacteria</taxon>
        <taxon>Pseudomonadati</taxon>
        <taxon>Pseudomonadota</taxon>
        <taxon>Alphaproteobacteria</taxon>
        <taxon>Rhodobacterales</taxon>
        <taxon>Roseobacteraceae</taxon>
        <taxon>Roseobacter</taxon>
    </lineage>
</organism>
<accession>A0ABZ2C477</accession>
<evidence type="ECO:0000313" key="2">
    <source>
        <dbReference type="EMBL" id="WVX51714.1"/>
    </source>
</evidence>
<evidence type="ECO:0000313" key="3">
    <source>
        <dbReference type="Proteomes" id="UP001318682"/>
    </source>
</evidence>
<protein>
    <submittedName>
        <fullName evidence="2">Uncharacterized protein</fullName>
    </submittedName>
</protein>
<dbReference type="InterPro" id="IPR013321">
    <property type="entry name" value="Arc_rbn_hlx_hlx"/>
</dbReference>
<sequence length="95" mass="10415">MSKKTFAAAPKPKQLAPEQIDAYVHGGAGHDTSSSSEPAVEKPKVGPMKRLSIDVPEETHRRFKVACAASGRKMAVELTAFIERHTKELEQETNK</sequence>
<gene>
    <name evidence="2" type="ORF">ROLI_048160</name>
</gene>
<dbReference type="InterPro" id="IPR010985">
    <property type="entry name" value="Ribbon_hlx_hlx"/>
</dbReference>
<dbReference type="Proteomes" id="UP001318682">
    <property type="component" value="Plasmid pROLI24"/>
</dbReference>
<dbReference type="SUPFAM" id="SSF47598">
    <property type="entry name" value="Ribbon-helix-helix"/>
    <property type="match status" value="1"/>
</dbReference>
<keyword evidence="3" id="KW-1185">Reference proteome</keyword>
<dbReference type="Gene3D" id="1.10.1220.10">
    <property type="entry name" value="Met repressor-like"/>
    <property type="match status" value="1"/>
</dbReference>
<feature type="region of interest" description="Disordered" evidence="1">
    <location>
        <begin position="23"/>
        <end position="50"/>
    </location>
</feature>
<reference evidence="2 3" key="1">
    <citation type="submission" date="2024-01" db="EMBL/GenBank/DDBJ databases">
        <title>Roseobacter fucihabitans sp. nov., isolated from the brown alga Fucus spiralis.</title>
        <authorList>
            <person name="Hahnke S."/>
            <person name="Berger M."/>
            <person name="Schlingloff A."/>
            <person name="Athale I."/>
            <person name="Neumann-Schaal M."/>
            <person name="Adenaya A."/>
            <person name="Poehlein A."/>
            <person name="Daniel R."/>
            <person name="Pertersen J."/>
            <person name="Brinkhoff T."/>
        </authorList>
    </citation>
    <scope>NUCLEOTIDE SEQUENCE [LARGE SCALE GENOMIC DNA]</scope>
    <source>
        <strain evidence="2 3">B14</strain>
        <plasmid evidence="2 3">pROLI24</plasmid>
    </source>
</reference>
<dbReference type="RefSeq" id="WP_187432352.1">
    <property type="nucleotide sequence ID" value="NZ_CP143427.1"/>
</dbReference>